<dbReference type="SUPFAM" id="SSF81383">
    <property type="entry name" value="F-box domain"/>
    <property type="match status" value="1"/>
</dbReference>
<evidence type="ECO:0000313" key="2">
    <source>
        <dbReference type="Proteomes" id="UP001295794"/>
    </source>
</evidence>
<dbReference type="InterPro" id="IPR032675">
    <property type="entry name" value="LRR_dom_sf"/>
</dbReference>
<dbReference type="EMBL" id="CAVNYO010000138">
    <property type="protein sequence ID" value="CAK5268260.1"/>
    <property type="molecule type" value="Genomic_DNA"/>
</dbReference>
<keyword evidence="2" id="KW-1185">Reference proteome</keyword>
<name>A0AAD2H3Y4_9AGAR</name>
<gene>
    <name evidence="1" type="ORF">MYCIT1_LOCUS11380</name>
</gene>
<proteinExistence type="predicted"/>
<organism evidence="1 2">
    <name type="scientific">Mycena citricolor</name>
    <dbReference type="NCBI Taxonomy" id="2018698"/>
    <lineage>
        <taxon>Eukaryota</taxon>
        <taxon>Fungi</taxon>
        <taxon>Dikarya</taxon>
        <taxon>Basidiomycota</taxon>
        <taxon>Agaricomycotina</taxon>
        <taxon>Agaricomycetes</taxon>
        <taxon>Agaricomycetidae</taxon>
        <taxon>Agaricales</taxon>
        <taxon>Marasmiineae</taxon>
        <taxon>Mycenaceae</taxon>
        <taxon>Mycena</taxon>
    </lineage>
</organism>
<dbReference type="Gene3D" id="3.80.10.10">
    <property type="entry name" value="Ribonuclease Inhibitor"/>
    <property type="match status" value="1"/>
</dbReference>
<accession>A0AAD2H3Y4</accession>
<reference evidence="1" key="1">
    <citation type="submission" date="2023-11" db="EMBL/GenBank/DDBJ databases">
        <authorList>
            <person name="De Vega J J."/>
            <person name="De Vega J J."/>
        </authorList>
    </citation>
    <scope>NUCLEOTIDE SEQUENCE</scope>
</reference>
<protein>
    <recommendedName>
        <fullName evidence="3">F-box domain-containing protein</fullName>
    </recommendedName>
</protein>
<feature type="non-terminal residue" evidence="1">
    <location>
        <position position="1"/>
    </location>
</feature>
<dbReference type="Proteomes" id="UP001295794">
    <property type="component" value="Unassembled WGS sequence"/>
</dbReference>
<comment type="caution">
    <text evidence="1">The sequence shown here is derived from an EMBL/GenBank/DDBJ whole genome shotgun (WGS) entry which is preliminary data.</text>
</comment>
<dbReference type="AlphaFoldDB" id="A0AAD2H3Y4"/>
<sequence>GSYPSIATSDCLSPLTEHSTMAHACTHCGHSILDATPVPPSPCPEFIQSGIPSSDFQTEAIRDAISSAAASALAIEAEIERTKLYLSDLSARHAALKSFAHQHRSIISPFRQLPIEILGEIFVALAPTTFSGPLRSDPKWLLTRVSRRWRDAAVGTPKLWARIHLSYGSPAFTSAACFELLLTQQLRWSGQHPLDLRWTETSQFPPDLRQFVLKLLFSAADRWERADLTVLSEDLRMWSGVEDMSFPRLRTLKLETETYEEFAESLFVRCPALEQLEFPAALFPALARIPWHRLRKCTLHHFNANGLSEVIRRATNLLELQVDGTARDPDTLGPTSMVVSQTLTSFSMTSVFWRAQPQNMLDSFSAPSLERLTLWDSTPGDALCGFLLRSQCPLKYLTLYGLEIPMDFILDILACVPTLEHLCISDEILDITESDMESLAYDPDSTTCGLLPNLESLSLSGVFLCPEFYLNDMLRSRCGKLRSVKLYPSFGSTLNLLSQETLVDGIKLSWIQELTPW</sequence>
<evidence type="ECO:0000313" key="1">
    <source>
        <dbReference type="EMBL" id="CAK5268260.1"/>
    </source>
</evidence>
<evidence type="ECO:0008006" key="3">
    <source>
        <dbReference type="Google" id="ProtNLM"/>
    </source>
</evidence>
<dbReference type="SUPFAM" id="SSF52047">
    <property type="entry name" value="RNI-like"/>
    <property type="match status" value="1"/>
</dbReference>
<dbReference type="InterPro" id="IPR036047">
    <property type="entry name" value="F-box-like_dom_sf"/>
</dbReference>